<evidence type="ECO:0000256" key="7">
    <source>
        <dbReference type="ARBA" id="ARBA00022989"/>
    </source>
</evidence>
<evidence type="ECO:0000259" key="17">
    <source>
        <dbReference type="PROSITE" id="PS50268"/>
    </source>
</evidence>
<reference evidence="19" key="1">
    <citation type="submission" date="2025-08" db="UniProtKB">
        <authorList>
            <consortium name="RefSeq"/>
        </authorList>
    </citation>
    <scope>IDENTIFICATION</scope>
</reference>
<dbReference type="PROSITE" id="PS50025">
    <property type="entry name" value="LAM_G_DOMAIN"/>
    <property type="match status" value="2"/>
</dbReference>
<dbReference type="SUPFAM" id="SSF49313">
    <property type="entry name" value="Cadherin-like"/>
    <property type="match status" value="18"/>
</dbReference>
<dbReference type="InterPro" id="IPR049883">
    <property type="entry name" value="NOTCH1_EGF-like"/>
</dbReference>
<feature type="region of interest" description="Disordered" evidence="13">
    <location>
        <begin position="2901"/>
        <end position="2954"/>
    </location>
</feature>
<keyword evidence="6 11" id="KW-0106">Calcium</keyword>
<dbReference type="InterPro" id="IPR001791">
    <property type="entry name" value="Laminin_G"/>
</dbReference>
<evidence type="ECO:0000256" key="6">
    <source>
        <dbReference type="ARBA" id="ARBA00022837"/>
    </source>
</evidence>
<keyword evidence="7 14" id="KW-1133">Transmembrane helix</keyword>
<dbReference type="Proteomes" id="UP001652624">
    <property type="component" value="Unplaced"/>
</dbReference>
<dbReference type="PROSITE" id="PS01186">
    <property type="entry name" value="EGF_2"/>
    <property type="match status" value="3"/>
</dbReference>
<feature type="domain" description="Cadherin" evidence="17">
    <location>
        <begin position="1646"/>
        <end position="1751"/>
    </location>
</feature>
<evidence type="ECO:0000256" key="4">
    <source>
        <dbReference type="ARBA" id="ARBA00022729"/>
    </source>
</evidence>
<dbReference type="PANTHER" id="PTHR24027:SF422">
    <property type="entry name" value="CADHERIN DOMAIN-CONTAINING PROTEIN"/>
    <property type="match status" value="1"/>
</dbReference>
<evidence type="ECO:0000256" key="3">
    <source>
        <dbReference type="ARBA" id="ARBA00022692"/>
    </source>
</evidence>
<evidence type="ECO:0000313" key="19">
    <source>
        <dbReference type="RefSeq" id="XP_060039988.1"/>
    </source>
</evidence>
<evidence type="ECO:0000256" key="12">
    <source>
        <dbReference type="PROSITE-ProRule" id="PRU00076"/>
    </source>
</evidence>
<keyword evidence="18" id="KW-1185">Reference proteome</keyword>
<feature type="domain" description="Cadherin" evidence="17">
    <location>
        <begin position="1225"/>
        <end position="1331"/>
    </location>
</feature>
<dbReference type="Pfam" id="PF00028">
    <property type="entry name" value="Cadherin"/>
    <property type="match status" value="18"/>
</dbReference>
<dbReference type="PROSITE" id="PS50026">
    <property type="entry name" value="EGF_3"/>
    <property type="match status" value="6"/>
</dbReference>
<feature type="domain" description="Cadherin" evidence="17">
    <location>
        <begin position="1"/>
        <end position="82"/>
    </location>
</feature>
<evidence type="ECO:0000256" key="2">
    <source>
        <dbReference type="ARBA" id="ARBA00022536"/>
    </source>
</evidence>
<dbReference type="InterPro" id="IPR020894">
    <property type="entry name" value="Cadherin_CS"/>
</dbReference>
<feature type="domain" description="Cadherin" evidence="17">
    <location>
        <begin position="912"/>
        <end position="1015"/>
    </location>
</feature>
<feature type="disulfide bond" evidence="12">
    <location>
        <begin position="2207"/>
        <end position="2216"/>
    </location>
</feature>
<feature type="domain" description="Cadherin" evidence="17">
    <location>
        <begin position="709"/>
        <end position="809"/>
    </location>
</feature>
<protein>
    <submittedName>
        <fullName evidence="19">Protocadherin Fat 4 isoform X1</fullName>
    </submittedName>
</protein>
<dbReference type="Gene3D" id="2.60.40.60">
    <property type="entry name" value="Cadherins"/>
    <property type="match status" value="18"/>
</dbReference>
<dbReference type="RefSeq" id="XP_060039988.1">
    <property type="nucleotide sequence ID" value="XM_060184005.1"/>
</dbReference>
<feature type="disulfide bond" evidence="12">
    <location>
        <begin position="2431"/>
        <end position="2440"/>
    </location>
</feature>
<feature type="domain" description="Cadherin" evidence="17">
    <location>
        <begin position="1015"/>
        <end position="1114"/>
    </location>
</feature>
<dbReference type="InterPro" id="IPR000742">
    <property type="entry name" value="EGF"/>
</dbReference>
<feature type="domain" description="EGF-like" evidence="16">
    <location>
        <begin position="2181"/>
        <end position="2217"/>
    </location>
</feature>
<feature type="disulfide bond" evidence="12">
    <location>
        <begin position="2169"/>
        <end position="2178"/>
    </location>
</feature>
<keyword evidence="8 14" id="KW-0472">Membrane</keyword>
<feature type="region of interest" description="Disordered" evidence="13">
    <location>
        <begin position="811"/>
        <end position="833"/>
    </location>
</feature>
<feature type="domain" description="EGF-like" evidence="16">
    <location>
        <begin position="2141"/>
        <end position="2179"/>
    </location>
</feature>
<sequence length="3110" mass="328937">MQLTAVDADEGANALVTYSIVSGAEDSFRIDPRSGDLVATRQLDRELRAQYSLLVRADDGLQASDLRVSITVSDLNDHEPRFSRPVYSFDVPEDTAPGSLVAAVLATDADSGPNGEVTYLVAEDDEDGLFLLNPVTGAFNLTRALDFEMQQFYVLTVRAQDGGGQAASVRTYFNVLDVNDNAPAFAQSTLSASLPEDLPVGASVLALNASDADDGVNAQLAFSIAAGDSLGQFSVDPQGVLRVRSALDREAQSFYELVLQAHDLAGPPAPRFTATAQVSLILLDVNDNAPRFLSPPRAYVPENTPSDTVVFRAQASDPDSGPNSYVEYSLRDSAGGRFRVGTVDGEVRLTGPLDREGAANYTLTLVATDKGRPALSSSALVSVSVLDVNDNDPVFARAAYHVEVSEAALPGSEVLQVSAGDVDEGANGQVRYSLVAGDAQDFRVDSVTGAVAVARPLDRERTASYLLTVQASDRGSPPRAASATATIVLRDENDCTPAFELSPYVLSISENLGTLPSTVLQVTARDEDQGPNGQLTYALLSGDGDGTFTLSASGELRVTRNLDREARAYYELTVTAVDAGSPALTGTGTIVITVVDVNDHPPTFAGKTFFASIPEDAETGTDVLLVSATDADAGTNAVISYRLLGGSSQFTVNPATGQIITSARLDREAQDGYTLLLVAADAGTPVALSSSASVLVTVTDVNDNPPKFQHHPYVTHVPAPSPAGSFVFAATVTDEDEGPNAQLHFSLSGGNANKFTIDPLRGAIMAAGPLSGGSELTVTVHVQDGGAPPRTDATTVTVRFGRKADFPRVRAEERTHAFPESQPAGTPVTRVAATSPRGQPLSFYLASGNLGGTFQVDPLGGQVSIARPLDFERTQRYELWVEARDGGFPPFSSYARLDVSVLDINDNAPAFTRDPFEAEVPENLPARSLLTVSAVDRDSGPNGQLTFEIMQGNAEGAFSLHPDTGELRSLRPLDRERTALYELTVRAADRGSPARSASARLLVRVLDEDDNAPRFSQIFSARVPENAPPGTTVTRVTTTDEDEGGHAVSRYSLADTGLPFSIHPGTGDIVVSRPLDREHADRYRVRVSAQDSGWTVSTDVTIEVTDVNDNSPRFSRPSYHLDCPELAAPGGRVGQVEASDPDVGANGQVFYVLKAPSELFRVDAASGTIFNKQPLRFHNASRRLPGANRHSFVVTASDRGVPALLSETTVTISTVDSNDHAPRFLQTGYSTPVPRGVAVGTRLLQLAAVDDGDFGLNAQVEYAFADGAASAGSFRLDGQTGWVSVAASLEAELDREFLLPVTARDRGSPPLSAQATLRVLVTEENRHTPEFSQDHVLFSAPEGLAVGSTLGTLSARDRDAAANGQVRYAIVEGDADGFFELNVSSGALSLARPLDFEARQRHELSVTATDGGWAARTGSCHVTVQVLDENDNAPEFRPAEYWPSVREDAPSGTTVLRLRAWDADSGTHALTAYALQAADTDLFLLDPNTGALTTQGFLDFEARQAFRLTVRAFNVPDEARFGLATVHVQLQGANEFLPRFLARGYTFRVSEAAAPGAPVGQVFAGDRDLGPDGEVSYLLLGPGRRAFRLHPRTGRLEVAAPLDREHRSCYALRVLAKNPGAIRGPDVDEVALNVTVLDANDPPAFSQAEYRVRVSEAAPHGAHVAFLSALDADLDPDWSRFSYALGPGEGQASFSIHPQTGQVTVAAELDREARPVYNLTVLAVDEGSPPATGSATLLVTLEDVNDNGPALTVTEGSVLENQPAGTLVMALQASDPDLPPNQGPFSFHLLSSTPDAGFFSLSPAGLLTTARELDREQTARFQLAVVARDSGAPPMSSTGTVRVAVADQNDNPSRPRALEVWVHYFGTSFPGGVLGSVRPLDPDEDDAFRCSLAAGAPGLFSVAAGSCELSARPRTGDGTFDLRVLGSDGRHEAVLSTVRVVFSGLSNATLERSVLLRLATPSLPGFLADHYLPFLRVAGAQLAGLGTAVQLYAAFEDADRTFLLAAVRRGPGLYVSAAGAATFFQSIRGALLAQSGVALEAADHNPCAAGPCLHGSSCERKLAVGPGLRSLQTAPLVLVAPQPLPPFLCHCAPGYTGARCEQDVDECQPAPCHHGGTCLNLVGGFTCSCAPGFTGRACERDVDECQEPPGPCRHGALCQNVPGGFRCICRAGYTGETCESSVNYCECNPCFNGGSCQSGLEAYYCHCPFGVSGKHCELSSYGFEELSYMEFPSLDPNNNYIHVTFATVQSHALLLYTHDNRSGERAEFLALEVAGERLRLSFNLGGGTYRLTTTKRVSDGLFHTVTARRAGMAASLTVDGCSDSQEPGYCTVSNVAVSDDWTLDVQPNRVSVGGVRSLDAILQRRGQVESHDFVGCIMEFAVNGRPLEPSQAWVAQGIVDRCPRLEGACSAVPCQNGGTCTDRWSWQECRCTEGLTGQYCEQPISENTALTLEGSGRLDYHLSQSEKREYLLRTSLHGVSEPFGVSSLEVKFRTRSEQGVLLHVQESSNYTTLQIRNGNVHFTSDAGGAGRVERHIPEVYVADGQWHTFHLGKNGTATVLSLDGAPSRAVPHPTQDFGGLEVLTISLGGIPPGQGQQDGWTGFRGCVAWLRYGEERLPFSGRHRWASVSSVPPGSVRPGCLGPDVCASGPCPAGQLCLDRWGAFACAPPGACASHPCLHGGRCEPLPSGFLCRCPASHAGRTCETPAACLGVRCAPGLLCRPAGSAHACLPAPGPGPGPGPAAPPWALPAALASGAAALGLLLLLLGLGLCRHRRRHAPKGAHKGSENGAFDGRDHLPFADELAVRKQPEGTPRPDVLEREHPYLLFPTPAVPSAPPALPAPLGAPPELYDIDAASSIAPSDADVVQHYRHFRSRGPRLALQRRSPLGLARASPAPLGAWGAPLGLGAPGSPRRSPAPAAPRPRRSPAPTDPGPPRLGRRPRPACAPLGAAPPAGLSLDEVERLHAPRPRAPSICSADHGRSSSSSDGRPPARARNPADGLPAPDDSSSDSDSHASFTCSEVELERPPPRARRLGDWADGQDAARRAGRRTPGRGAEDAAALDWDGLLSWGPGFGHYVDVFRDLASLPEQAAGHDGQGAAPMGGEPPQGP</sequence>
<feature type="compositionally biased region" description="Low complexity" evidence="13">
    <location>
        <begin position="2901"/>
        <end position="2917"/>
    </location>
</feature>
<evidence type="ECO:0000256" key="11">
    <source>
        <dbReference type="PROSITE-ProRule" id="PRU00043"/>
    </source>
</evidence>
<dbReference type="PROSITE" id="PS01187">
    <property type="entry name" value="EGF_CA"/>
    <property type="match status" value="1"/>
</dbReference>
<dbReference type="SMART" id="SM00112">
    <property type="entry name" value="CA"/>
    <property type="match status" value="18"/>
</dbReference>
<feature type="domain" description="Cadherin" evidence="17">
    <location>
        <begin position="1332"/>
        <end position="1436"/>
    </location>
</feature>
<dbReference type="SMART" id="SM00179">
    <property type="entry name" value="EGF_CA"/>
    <property type="match status" value="5"/>
</dbReference>
<dbReference type="CDD" id="cd11304">
    <property type="entry name" value="Cadherin_repeat"/>
    <property type="match status" value="18"/>
</dbReference>
<comment type="subcellular location">
    <subcellularLocation>
        <location evidence="1">Membrane</location>
        <topology evidence="1">Single-pass membrane protein</topology>
    </subcellularLocation>
</comment>
<feature type="domain" description="EGF-like" evidence="16">
    <location>
        <begin position="2405"/>
        <end position="2441"/>
    </location>
</feature>
<feature type="compositionally biased region" description="Low complexity" evidence="13">
    <location>
        <begin position="2943"/>
        <end position="2954"/>
    </location>
</feature>
<feature type="domain" description="Laminin G" evidence="15">
    <location>
        <begin position="2460"/>
        <end position="2640"/>
    </location>
</feature>
<dbReference type="Pfam" id="PF07645">
    <property type="entry name" value="EGF_CA"/>
    <property type="match status" value="1"/>
</dbReference>
<feature type="domain" description="Cadherin" evidence="17">
    <location>
        <begin position="1115"/>
        <end position="1224"/>
    </location>
</feature>
<dbReference type="PROSITE" id="PS50268">
    <property type="entry name" value="CADHERIN_2"/>
    <property type="match status" value="18"/>
</dbReference>
<proteinExistence type="predicted"/>
<feature type="disulfide bond" evidence="12">
    <location>
        <begin position="2129"/>
        <end position="2138"/>
    </location>
</feature>
<feature type="domain" description="Cadherin" evidence="17">
    <location>
        <begin position="1437"/>
        <end position="1540"/>
    </location>
</feature>
<dbReference type="PRINTS" id="PR00205">
    <property type="entry name" value="CADHERIN"/>
</dbReference>
<dbReference type="CDD" id="cd00110">
    <property type="entry name" value="LamG"/>
    <property type="match status" value="2"/>
</dbReference>
<feature type="compositionally biased region" description="Low complexity" evidence="13">
    <location>
        <begin position="2982"/>
        <end position="2995"/>
    </location>
</feature>
<dbReference type="PROSITE" id="PS00232">
    <property type="entry name" value="CADHERIN_1"/>
    <property type="match status" value="7"/>
</dbReference>
<dbReference type="SUPFAM" id="SSF49899">
    <property type="entry name" value="Concanavalin A-like lectins/glucanases"/>
    <property type="match status" value="2"/>
</dbReference>
<evidence type="ECO:0000256" key="5">
    <source>
        <dbReference type="ARBA" id="ARBA00022737"/>
    </source>
</evidence>
<dbReference type="SMART" id="SM00282">
    <property type="entry name" value="LamG"/>
    <property type="match status" value="2"/>
</dbReference>
<evidence type="ECO:0000256" key="8">
    <source>
        <dbReference type="ARBA" id="ARBA00023136"/>
    </source>
</evidence>
<dbReference type="SMART" id="SM00181">
    <property type="entry name" value="EGF"/>
    <property type="match status" value="6"/>
</dbReference>
<feature type="region of interest" description="Disordered" evidence="13">
    <location>
        <begin position="3088"/>
        <end position="3110"/>
    </location>
</feature>
<dbReference type="Pfam" id="PF02210">
    <property type="entry name" value="Laminin_G_2"/>
    <property type="match status" value="2"/>
</dbReference>
<feature type="domain" description="Cadherin" evidence="17">
    <location>
        <begin position="1541"/>
        <end position="1645"/>
    </location>
</feature>
<feature type="domain" description="EGF-like" evidence="16">
    <location>
        <begin position="2103"/>
        <end position="2139"/>
    </location>
</feature>
<dbReference type="InterPro" id="IPR002126">
    <property type="entry name" value="Cadherin-like_dom"/>
</dbReference>
<evidence type="ECO:0000256" key="9">
    <source>
        <dbReference type="ARBA" id="ARBA00023157"/>
    </source>
</evidence>
<dbReference type="Pfam" id="PF12661">
    <property type="entry name" value="hEGF"/>
    <property type="match status" value="1"/>
</dbReference>
<keyword evidence="3 14" id="KW-0812">Transmembrane</keyword>
<keyword evidence="9 12" id="KW-1015">Disulfide bond</keyword>
<dbReference type="CDD" id="cd00054">
    <property type="entry name" value="EGF_CA"/>
    <property type="match status" value="6"/>
</dbReference>
<comment type="caution">
    <text evidence="12">Lacks conserved residue(s) required for the propagation of feature annotation.</text>
</comment>
<evidence type="ECO:0000259" key="16">
    <source>
        <dbReference type="PROSITE" id="PS50026"/>
    </source>
</evidence>
<dbReference type="InterPro" id="IPR001881">
    <property type="entry name" value="EGF-like_Ca-bd_dom"/>
</dbReference>
<evidence type="ECO:0000256" key="13">
    <source>
        <dbReference type="SAM" id="MobiDB-lite"/>
    </source>
</evidence>
<dbReference type="InterPro" id="IPR013320">
    <property type="entry name" value="ConA-like_dom_sf"/>
</dbReference>
<evidence type="ECO:0000256" key="1">
    <source>
        <dbReference type="ARBA" id="ARBA00004167"/>
    </source>
</evidence>
<evidence type="ECO:0000313" key="18">
    <source>
        <dbReference type="Proteomes" id="UP001652624"/>
    </source>
</evidence>
<feature type="domain" description="Cadherin" evidence="17">
    <location>
        <begin position="605"/>
        <end position="708"/>
    </location>
</feature>
<dbReference type="InterPro" id="IPR039808">
    <property type="entry name" value="Cadherin"/>
</dbReference>
<dbReference type="InterPro" id="IPR018097">
    <property type="entry name" value="EGF_Ca-bd_CS"/>
</dbReference>
<keyword evidence="5" id="KW-0677">Repeat</keyword>
<organism evidence="18 19">
    <name type="scientific">Erinaceus europaeus</name>
    <name type="common">Western European hedgehog</name>
    <dbReference type="NCBI Taxonomy" id="9365"/>
    <lineage>
        <taxon>Eukaryota</taxon>
        <taxon>Metazoa</taxon>
        <taxon>Chordata</taxon>
        <taxon>Craniata</taxon>
        <taxon>Vertebrata</taxon>
        <taxon>Euteleostomi</taxon>
        <taxon>Mammalia</taxon>
        <taxon>Eutheria</taxon>
        <taxon>Laurasiatheria</taxon>
        <taxon>Eulipotyphla</taxon>
        <taxon>Erinaceidae</taxon>
        <taxon>Erinaceinae</taxon>
        <taxon>Erinaceus</taxon>
    </lineage>
</organism>
<gene>
    <name evidence="19" type="primary">FAT4</name>
</gene>
<dbReference type="Gene3D" id="2.60.120.200">
    <property type="match status" value="2"/>
</dbReference>
<keyword evidence="10" id="KW-0325">Glycoprotein</keyword>
<dbReference type="InterPro" id="IPR000152">
    <property type="entry name" value="EGF-type_Asp/Asn_hydroxyl_site"/>
</dbReference>
<keyword evidence="2 12" id="KW-0245">EGF-like domain</keyword>
<evidence type="ECO:0000256" key="14">
    <source>
        <dbReference type="SAM" id="Phobius"/>
    </source>
</evidence>
<name>A0ABM3WTU8_ERIEU</name>
<feature type="transmembrane region" description="Helical" evidence="14">
    <location>
        <begin position="2746"/>
        <end position="2770"/>
    </location>
</feature>
<feature type="domain" description="Cadherin" evidence="17">
    <location>
        <begin position="396"/>
        <end position="499"/>
    </location>
</feature>
<dbReference type="GeneID" id="103125555"/>
<feature type="domain" description="EGF-like" evidence="16">
    <location>
        <begin position="2668"/>
        <end position="2704"/>
    </location>
</feature>
<feature type="domain" description="Cadherin" evidence="17">
    <location>
        <begin position="500"/>
        <end position="604"/>
    </location>
</feature>
<dbReference type="SUPFAM" id="SSF57184">
    <property type="entry name" value="Growth factor receptor domain"/>
    <property type="match status" value="1"/>
</dbReference>
<feature type="compositionally biased region" description="Basic and acidic residues" evidence="13">
    <location>
        <begin position="3023"/>
        <end position="3036"/>
    </location>
</feature>
<dbReference type="PROSITE" id="PS00010">
    <property type="entry name" value="ASX_HYDROXYL"/>
    <property type="match status" value="2"/>
</dbReference>
<dbReference type="Pfam" id="PF00008">
    <property type="entry name" value="EGF"/>
    <property type="match status" value="2"/>
</dbReference>
<feature type="domain" description="Cadherin" evidence="17">
    <location>
        <begin position="1750"/>
        <end position="1857"/>
    </location>
</feature>
<feature type="domain" description="Cadherin" evidence="17">
    <location>
        <begin position="83"/>
        <end position="185"/>
    </location>
</feature>
<dbReference type="InterPro" id="IPR015919">
    <property type="entry name" value="Cadherin-like_sf"/>
</dbReference>
<feature type="domain" description="Laminin G" evidence="15">
    <location>
        <begin position="2218"/>
        <end position="2402"/>
    </location>
</feature>
<feature type="domain" description="Cadherin" evidence="17">
    <location>
        <begin position="186"/>
        <end position="292"/>
    </location>
</feature>
<dbReference type="SUPFAM" id="SSF57196">
    <property type="entry name" value="EGF/Laminin"/>
    <property type="match status" value="1"/>
</dbReference>
<feature type="region of interest" description="Disordered" evidence="13">
    <location>
        <begin position="2969"/>
        <end position="3057"/>
    </location>
</feature>
<accession>A0ABM3WTU8</accession>
<dbReference type="InterPro" id="IPR009030">
    <property type="entry name" value="Growth_fac_rcpt_cys_sf"/>
</dbReference>
<keyword evidence="4" id="KW-0732">Signal</keyword>
<feature type="disulfide bond" evidence="12">
    <location>
        <begin position="2694"/>
        <end position="2703"/>
    </location>
</feature>
<dbReference type="Gene3D" id="2.10.25.10">
    <property type="entry name" value="Laminin"/>
    <property type="match status" value="6"/>
</dbReference>
<dbReference type="InterPro" id="IPR013032">
    <property type="entry name" value="EGF-like_CS"/>
</dbReference>
<feature type="domain" description="Cadherin" evidence="17">
    <location>
        <begin position="292"/>
        <end position="395"/>
    </location>
</feature>
<feature type="domain" description="Cadherin" evidence="17">
    <location>
        <begin position="810"/>
        <end position="911"/>
    </location>
</feature>
<evidence type="ECO:0000256" key="10">
    <source>
        <dbReference type="ARBA" id="ARBA00023180"/>
    </source>
</evidence>
<feature type="disulfide bond" evidence="12">
    <location>
        <begin position="2091"/>
        <end position="2100"/>
    </location>
</feature>
<dbReference type="PANTHER" id="PTHR24027">
    <property type="entry name" value="CADHERIN-23"/>
    <property type="match status" value="1"/>
</dbReference>
<dbReference type="PROSITE" id="PS00022">
    <property type="entry name" value="EGF_1"/>
    <property type="match status" value="7"/>
</dbReference>
<feature type="domain" description="EGF-like" evidence="16">
    <location>
        <begin position="2043"/>
        <end position="2101"/>
    </location>
</feature>
<evidence type="ECO:0000259" key="15">
    <source>
        <dbReference type="PROSITE" id="PS50025"/>
    </source>
</evidence>